<reference evidence="3" key="1">
    <citation type="journal article" date="2023" name="Mol. Phylogenet. Evol.">
        <title>Genome-scale phylogeny and comparative genomics of the fungal order Sordariales.</title>
        <authorList>
            <person name="Hensen N."/>
            <person name="Bonometti L."/>
            <person name="Westerberg I."/>
            <person name="Brannstrom I.O."/>
            <person name="Guillou S."/>
            <person name="Cros-Aarteil S."/>
            <person name="Calhoun S."/>
            <person name="Haridas S."/>
            <person name="Kuo A."/>
            <person name="Mondo S."/>
            <person name="Pangilinan J."/>
            <person name="Riley R."/>
            <person name="LaButti K."/>
            <person name="Andreopoulos B."/>
            <person name="Lipzen A."/>
            <person name="Chen C."/>
            <person name="Yan M."/>
            <person name="Daum C."/>
            <person name="Ng V."/>
            <person name="Clum A."/>
            <person name="Steindorff A."/>
            <person name="Ohm R.A."/>
            <person name="Martin F."/>
            <person name="Silar P."/>
            <person name="Natvig D.O."/>
            <person name="Lalanne C."/>
            <person name="Gautier V."/>
            <person name="Ament-Velasquez S.L."/>
            <person name="Kruys A."/>
            <person name="Hutchinson M.I."/>
            <person name="Powell A.J."/>
            <person name="Barry K."/>
            <person name="Miller A.N."/>
            <person name="Grigoriev I.V."/>
            <person name="Debuchy R."/>
            <person name="Gladieux P."/>
            <person name="Hiltunen Thoren M."/>
            <person name="Johannesson H."/>
        </authorList>
    </citation>
    <scope>NUCLEOTIDE SEQUENCE</scope>
    <source>
        <strain evidence="3">CBS 232.78</strain>
    </source>
</reference>
<dbReference type="AlphaFoldDB" id="A0AAE0NSF6"/>
<protein>
    <submittedName>
        <fullName evidence="3">Heterokaryon incompatibility protein-domain-containing protein</fullName>
    </submittedName>
</protein>
<dbReference type="Pfam" id="PF06985">
    <property type="entry name" value="HET"/>
    <property type="match status" value="1"/>
</dbReference>
<dbReference type="InterPro" id="IPR010730">
    <property type="entry name" value="HET"/>
</dbReference>
<accession>A0AAE0NSF6</accession>
<organism evidence="3 4">
    <name type="scientific">Podospora didyma</name>
    <dbReference type="NCBI Taxonomy" id="330526"/>
    <lineage>
        <taxon>Eukaryota</taxon>
        <taxon>Fungi</taxon>
        <taxon>Dikarya</taxon>
        <taxon>Ascomycota</taxon>
        <taxon>Pezizomycotina</taxon>
        <taxon>Sordariomycetes</taxon>
        <taxon>Sordariomycetidae</taxon>
        <taxon>Sordariales</taxon>
        <taxon>Podosporaceae</taxon>
        <taxon>Podospora</taxon>
    </lineage>
</organism>
<feature type="region of interest" description="Disordered" evidence="1">
    <location>
        <begin position="551"/>
        <end position="572"/>
    </location>
</feature>
<comment type="caution">
    <text evidence="3">The sequence shown here is derived from an EMBL/GenBank/DDBJ whole genome shotgun (WGS) entry which is preliminary data.</text>
</comment>
<keyword evidence="4" id="KW-1185">Reference proteome</keyword>
<sequence length="795" mass="89768">MSSTAIVPATQGGNGTGSACRICRDLFAKKFEQKPPPKNFLLRLFSRQQKRVKKFHEGVMSSLESSCPVCNVFLQLLPYDKDGVISDGNQQFSFRLQDDFTYPRARGLDEKFRLEIYRLKPSSSAFQSSGERSICLDMSVAHESPLRSRIFRRPPVADDSSDDVFTTLRLQMYYCILRGSPRTNNTKQGSHHVCYRRVVPMPLRVLDVKAPGLGHDVKLRLSSDIPDNEPKLYAALSYVWGEDPASKAAQLRTTKQTYQQHLSRIPLTRLPQSLRDAVKVARGLTIRYLWIDALCIIQDDTKDMAAQIDTMGDIYTNACVTICASSASGCNQGFLRQRNFPHFTIPYSHHGREDPSPVTFTEPKSYPTFGEEPIHGRGWTFQETILSRRIIFFTSAGPYFWCRTPSSRDLGVATPPFDHYLTHAHLRELLDIHGAELPLSPRFRWLWLVTQYSQRVLKEPALNRDLALRGIIQHHRTERGGAAVNVAGAWSDSLYLDLIWRTAPKGRHLTDHPTDGRAPLDTFPTWSWMSFFGQVEYPKLSKAILGSADTAPPGAMVSSSSRPSRRPDEVKDSEIKGRADFGELPKLIASISPVTGRLQNGYGPLTITGKVKKVVVPAWEKPLTYNAFSDEEWLNDPGHLKLCAADDLLPPRERDCYGSALWDEKECKYRSFALFGTRDKVGTITFDNYSENPYMEFAREDRLEGLKPKVYECLLIVSLQPFEYEMTTMEGPNGGPGRQIMARVSRRSYALVLEKVEGAGKNVRRRVGLMTAGMASIPRGEEYLNDGKKMTFEII</sequence>
<dbReference type="EMBL" id="JAULSW010000003">
    <property type="protein sequence ID" value="KAK3386837.1"/>
    <property type="molecule type" value="Genomic_DNA"/>
</dbReference>
<dbReference type="PANTHER" id="PTHR33112:SF16">
    <property type="entry name" value="HETEROKARYON INCOMPATIBILITY DOMAIN-CONTAINING PROTEIN"/>
    <property type="match status" value="1"/>
</dbReference>
<evidence type="ECO:0000259" key="2">
    <source>
        <dbReference type="Pfam" id="PF06985"/>
    </source>
</evidence>
<proteinExistence type="predicted"/>
<feature type="domain" description="Heterokaryon incompatibility" evidence="2">
    <location>
        <begin position="233"/>
        <end position="383"/>
    </location>
</feature>
<reference evidence="3" key="2">
    <citation type="submission" date="2023-06" db="EMBL/GenBank/DDBJ databases">
        <authorList>
            <consortium name="Lawrence Berkeley National Laboratory"/>
            <person name="Haridas S."/>
            <person name="Hensen N."/>
            <person name="Bonometti L."/>
            <person name="Westerberg I."/>
            <person name="Brannstrom I.O."/>
            <person name="Guillou S."/>
            <person name="Cros-Aarteil S."/>
            <person name="Calhoun S."/>
            <person name="Kuo A."/>
            <person name="Mondo S."/>
            <person name="Pangilinan J."/>
            <person name="Riley R."/>
            <person name="LaButti K."/>
            <person name="Andreopoulos B."/>
            <person name="Lipzen A."/>
            <person name="Chen C."/>
            <person name="Yanf M."/>
            <person name="Daum C."/>
            <person name="Ng V."/>
            <person name="Clum A."/>
            <person name="Steindorff A."/>
            <person name="Ohm R."/>
            <person name="Martin F."/>
            <person name="Silar P."/>
            <person name="Natvig D."/>
            <person name="Lalanne C."/>
            <person name="Gautier V."/>
            <person name="Ament-velasquez S.L."/>
            <person name="Kruys A."/>
            <person name="Hutchinson M.I."/>
            <person name="Powell A.J."/>
            <person name="Barry K."/>
            <person name="Miller A.N."/>
            <person name="Grigoriev I.V."/>
            <person name="Debuchy R."/>
            <person name="Gladieux P."/>
            <person name="Thoren M.H."/>
            <person name="Johannesson H."/>
        </authorList>
    </citation>
    <scope>NUCLEOTIDE SEQUENCE</scope>
    <source>
        <strain evidence="3">CBS 232.78</strain>
    </source>
</reference>
<name>A0AAE0NSF6_9PEZI</name>
<evidence type="ECO:0000313" key="3">
    <source>
        <dbReference type="EMBL" id="KAK3386837.1"/>
    </source>
</evidence>
<dbReference type="Proteomes" id="UP001285441">
    <property type="component" value="Unassembled WGS sequence"/>
</dbReference>
<evidence type="ECO:0000313" key="4">
    <source>
        <dbReference type="Proteomes" id="UP001285441"/>
    </source>
</evidence>
<evidence type="ECO:0000256" key="1">
    <source>
        <dbReference type="SAM" id="MobiDB-lite"/>
    </source>
</evidence>
<dbReference type="PANTHER" id="PTHR33112">
    <property type="entry name" value="DOMAIN PROTEIN, PUTATIVE-RELATED"/>
    <property type="match status" value="1"/>
</dbReference>
<gene>
    <name evidence="3" type="ORF">B0H63DRAFT_141330</name>
</gene>